<name>A0A903V9W1_AEDAE</name>
<feature type="domain" description="C2H2-type" evidence="12">
    <location>
        <begin position="669"/>
        <end position="696"/>
    </location>
</feature>
<dbReference type="Pfam" id="PF01448">
    <property type="entry name" value="ELM2"/>
    <property type="match status" value="1"/>
</dbReference>
<evidence type="ECO:0000256" key="9">
    <source>
        <dbReference type="ARBA" id="ARBA00023242"/>
    </source>
</evidence>
<dbReference type="InterPro" id="IPR009057">
    <property type="entry name" value="Homeodomain-like_sf"/>
</dbReference>
<dbReference type="SUPFAM" id="SSF57667">
    <property type="entry name" value="beta-beta-alpha zinc fingers"/>
    <property type="match status" value="4"/>
</dbReference>
<keyword evidence="5" id="KW-0862">Zinc</keyword>
<dbReference type="PROSITE" id="PS51293">
    <property type="entry name" value="SANT"/>
    <property type="match status" value="1"/>
</dbReference>
<dbReference type="Gene3D" id="3.30.160.60">
    <property type="entry name" value="Classic Zinc Finger"/>
    <property type="match status" value="5"/>
</dbReference>
<feature type="compositionally biased region" description="Low complexity" evidence="11">
    <location>
        <begin position="1343"/>
        <end position="1359"/>
    </location>
</feature>
<feature type="domain" description="C2H2-type" evidence="12">
    <location>
        <begin position="341"/>
        <end position="368"/>
    </location>
</feature>
<feature type="domain" description="SANT" evidence="14">
    <location>
        <begin position="1544"/>
        <end position="1596"/>
    </location>
</feature>
<dbReference type="SUPFAM" id="SSF46689">
    <property type="entry name" value="Homeodomain-like"/>
    <property type="match status" value="1"/>
</dbReference>
<dbReference type="SMART" id="SM01189">
    <property type="entry name" value="ELM2"/>
    <property type="match status" value="1"/>
</dbReference>
<feature type="compositionally biased region" description="Low complexity" evidence="11">
    <location>
        <begin position="445"/>
        <end position="461"/>
    </location>
</feature>
<dbReference type="Gene3D" id="1.10.10.60">
    <property type="entry name" value="Homeodomain-like"/>
    <property type="match status" value="1"/>
</dbReference>
<dbReference type="GO" id="GO:0008270">
    <property type="term" value="F:zinc ion binding"/>
    <property type="evidence" value="ECO:0007669"/>
    <property type="project" value="UniProtKB-KW"/>
</dbReference>
<dbReference type="PANTHER" id="PTHR16089">
    <property type="entry name" value="REST COREPRESSOR COREST PROTEIN-RELATED"/>
    <property type="match status" value="1"/>
</dbReference>
<feature type="region of interest" description="Disordered" evidence="11">
    <location>
        <begin position="445"/>
        <end position="560"/>
    </location>
</feature>
<evidence type="ECO:0000256" key="8">
    <source>
        <dbReference type="ARBA" id="ARBA00023163"/>
    </source>
</evidence>
<evidence type="ECO:0000313" key="16">
    <source>
        <dbReference type="Proteomes" id="UP000008820"/>
    </source>
</evidence>
<dbReference type="SMART" id="SM00355">
    <property type="entry name" value="ZnF_C2H2"/>
    <property type="match status" value="5"/>
</dbReference>
<dbReference type="SMART" id="SM00717">
    <property type="entry name" value="SANT"/>
    <property type="match status" value="1"/>
</dbReference>
<feature type="region of interest" description="Disordered" evidence="11">
    <location>
        <begin position="1428"/>
        <end position="1450"/>
    </location>
</feature>
<evidence type="ECO:0000256" key="5">
    <source>
        <dbReference type="ARBA" id="ARBA00022833"/>
    </source>
</evidence>
<feature type="region of interest" description="Disordered" evidence="11">
    <location>
        <begin position="235"/>
        <end position="313"/>
    </location>
</feature>
<keyword evidence="4 10" id="KW-0863">Zinc-finger</keyword>
<feature type="region of interest" description="Disordered" evidence="11">
    <location>
        <begin position="611"/>
        <end position="666"/>
    </location>
</feature>
<dbReference type="InterPro" id="IPR017884">
    <property type="entry name" value="SANT_dom"/>
</dbReference>
<keyword evidence="7" id="KW-0238">DNA-binding</keyword>
<comment type="subcellular location">
    <subcellularLocation>
        <location evidence="1">Nucleus</location>
    </subcellularLocation>
</comment>
<feature type="compositionally biased region" description="Low complexity" evidence="11">
    <location>
        <begin position="137"/>
        <end position="148"/>
    </location>
</feature>
<evidence type="ECO:0000256" key="1">
    <source>
        <dbReference type="ARBA" id="ARBA00004123"/>
    </source>
</evidence>
<feature type="region of interest" description="Disordered" evidence="11">
    <location>
        <begin position="1029"/>
        <end position="1057"/>
    </location>
</feature>
<sequence length="1701" mass="176949">MAAVNSVQNGLRLPLAGLAPPRVLMCSASMGAEGSVTLQLREAVQAPDAGSSLEHGGLTIGYPDPEMLADMLGSFQSASAGLGSEQSSSGVGGSAMAFDLIQDSSSSNCSNSRQSGLDPTTVEQHCLASALLAKASASPTGSSSSSSSSGGGGSNNNGGLTLGGIKSEIVSKSDKPNGCIPSAVSLVTGSSSPSSSNGSSSSSISSSSSTSSSSSSNFPKSTSAAIAAMAVSSANSSNSTTNGVGAGGGGGPVGHSTRSDSTSSCSSSSSSGSGSSGSGSSSTAAATITINGLPTVVKKPRPKTASPTRHGPQQCQVCSKVFGNASALAKHKLTHSDERKYVCGMCSKAFKRQDHLNGHMLTHRNKKPYECKAEGCGKSYCDARSLRRHTENHHSVGGGMGLSGSTTPSPSPGPVLTVTTTASPTSSSSGALTAISSSCSNGGSTTGPLSGLSLSPATASGDASSPHGATCSIQFTSSSSSSTTTSSSSYNGISTSTSLQAGGNSTTSSSNSTGAQTGSISVTFNGLGTGSGNSSGSESGGSSSSKSPSPSSPAGNGNEGLTRQQLDLITQIMQQTKQANAAAAAAAAAGQKVPPRPRTWNMQLQLSQTKVTNSVVAGSASPSNSSNGSSSNNTATVAQSADGSGTASGSAGQSPNSTQSLTKTDQKPVECNLCHRKFKNIPALNGHMRLHGGYFKKDSETKKCDKKEHTGPPLQTASVGVRALIEEKIINKRSKDLKNLLLKGSFVVPAPPLTARRLLEASEALLSPKPGTVAIVSTQNGTTQIINPKATIMTTGGSTAVNCTTTEVKDATLIELLKRGTKVAVKRTCSESGQLAITTQTTPSQQQLTTATRTVVLPANLNSAPSTTGVTPSLALSIAGSTTADHSPIVGTASGAGSDTSPLSLTISQAPSGSADVFTLAYSTDATGAAAFFSDNDVYSVSDTTMLLQAVDSIQLLQDSSSTEQLEEIASLSDYTTINEQSFTPSRQLQAVLDSPLPESLAEFSALHSKDFVLYGGNTSTAAVINCDQPNSQASNSPLPSPLAYPTPPASHEPVAQASPFLDDSRHFSDASSFFDDKRTTSSTNFLDDGFFKSDGKDVKLSDEKILALKNELLDENHDLFRSNKNILDDHCHELFKSEDSFFVEESTTVKQSDSSSPSAATTEEVDSASKINLDFLDEAQAFINESRNASSPLSNAFFSGTMSSAEEVKEALEEVLPTDEDVVIAEADIDLYYLNGLSSLQSQMMPNSDDPLLSSSPKDFAHRQHQKFLFEQQQLNQSTQQQHSSSSTFSPPSAKKLKTEADAFQSTPPTTTASDTNKIPLTVQTEQIPKDSQQPGDSVFLSPSSISSTSSTGSTSSSPKLQHALLRKRSPSILPTVPIRKAPIYHSKLRKSTTSAFPVTHYTPQPMLNPVRTASGLYSTIASTLANQSGSSSDSTVDDTSDIFSEPPLPIRPRINLGNDYQANIPECSHPSYHHLNQHPDIQYWDPLVSQNEQQITRFVELARSSAVPLGCHSEENALKSLLEAQGEVHIAVLNLLQTPPAGIHRRWTPGEMEQFIRGLELYGKDFCRIASELLPGKATADCVQLYYFWKKLCVDYKTTHLLQHGDNSMKFINVNAYPADDLLLDHIGYTSNSVKPSSHGQQSSHLSTGSDVRPHVCEVPDCSASFSSKAALHGHIRIHCIGRSAAHLNGALQNGYLIR</sequence>
<keyword evidence="8" id="KW-0804">Transcription</keyword>
<feature type="compositionally biased region" description="Low complexity" evidence="11">
    <location>
        <begin position="534"/>
        <end position="560"/>
    </location>
</feature>
<evidence type="ECO:0000313" key="15">
    <source>
        <dbReference type="EnsemblMetazoa" id="AAEL019983-PA"/>
    </source>
</evidence>
<feature type="compositionally biased region" description="Polar residues" evidence="11">
    <location>
        <begin position="1305"/>
        <end position="1337"/>
    </location>
</feature>
<dbReference type="InterPro" id="IPR000949">
    <property type="entry name" value="ELM2_dom"/>
</dbReference>
<feature type="region of interest" description="Disordered" evidence="11">
    <location>
        <begin position="1275"/>
        <end position="1363"/>
    </location>
</feature>
<dbReference type="InterPro" id="IPR001005">
    <property type="entry name" value="SANT/Myb"/>
</dbReference>
<feature type="compositionally biased region" description="Low complexity" evidence="11">
    <location>
        <begin position="254"/>
        <end position="283"/>
    </location>
</feature>
<gene>
    <name evidence="15" type="primary">5566210</name>
</gene>
<feature type="domain" description="C2H2-type" evidence="12">
    <location>
        <begin position="369"/>
        <end position="393"/>
    </location>
</feature>
<organism evidence="15 16">
    <name type="scientific">Aedes aegypti</name>
    <name type="common">Yellowfever mosquito</name>
    <name type="synonym">Culex aegypti</name>
    <dbReference type="NCBI Taxonomy" id="7159"/>
    <lineage>
        <taxon>Eukaryota</taxon>
        <taxon>Metazoa</taxon>
        <taxon>Ecdysozoa</taxon>
        <taxon>Arthropoda</taxon>
        <taxon>Hexapoda</taxon>
        <taxon>Insecta</taxon>
        <taxon>Pterygota</taxon>
        <taxon>Neoptera</taxon>
        <taxon>Endopterygota</taxon>
        <taxon>Diptera</taxon>
        <taxon>Nematocera</taxon>
        <taxon>Culicoidea</taxon>
        <taxon>Culicidae</taxon>
        <taxon>Culicinae</taxon>
        <taxon>Aedini</taxon>
        <taxon>Aedes</taxon>
        <taxon>Stegomyia</taxon>
    </lineage>
</organism>
<keyword evidence="6" id="KW-0805">Transcription regulation</keyword>
<evidence type="ECO:0000259" key="12">
    <source>
        <dbReference type="PROSITE" id="PS50157"/>
    </source>
</evidence>
<reference evidence="15" key="2">
    <citation type="submission" date="2022-10" db="UniProtKB">
        <authorList>
            <consortium name="EnsemblMetazoa"/>
        </authorList>
    </citation>
    <scope>IDENTIFICATION</scope>
    <source>
        <strain evidence="15">LVP_AGWG</strain>
    </source>
</reference>
<feature type="compositionally biased region" description="Gly residues" evidence="11">
    <location>
        <begin position="149"/>
        <end position="160"/>
    </location>
</feature>
<dbReference type="Proteomes" id="UP000008820">
    <property type="component" value="Chromosome 1"/>
</dbReference>
<dbReference type="InterPro" id="IPR051066">
    <property type="entry name" value="Trans_reg/Corepressor"/>
</dbReference>
<dbReference type="GO" id="GO:0000118">
    <property type="term" value="C:histone deacetylase complex"/>
    <property type="evidence" value="ECO:0007669"/>
    <property type="project" value="TreeGrafter"/>
</dbReference>
<dbReference type="FunFam" id="3.30.160.60:FF:000744">
    <property type="entry name" value="zinc finger E-box-binding homeobox 1"/>
    <property type="match status" value="1"/>
</dbReference>
<feature type="compositionally biased region" description="Low complexity" evidence="11">
    <location>
        <begin position="1275"/>
        <end position="1294"/>
    </location>
</feature>
<dbReference type="PANTHER" id="PTHR16089:SF40">
    <property type="entry name" value="SUPPRESSOR OF ACTIVATED EGL-4 PROTEIN 1"/>
    <property type="match status" value="1"/>
</dbReference>
<keyword evidence="16" id="KW-1185">Reference proteome</keyword>
<dbReference type="Pfam" id="PF00096">
    <property type="entry name" value="zf-C2H2"/>
    <property type="match status" value="3"/>
</dbReference>
<dbReference type="FunFam" id="3.30.160.60:FF:000656">
    <property type="entry name" value="Zinc finger protein 541"/>
    <property type="match status" value="1"/>
</dbReference>
<dbReference type="InterPro" id="IPR013087">
    <property type="entry name" value="Znf_C2H2_type"/>
</dbReference>
<evidence type="ECO:0000256" key="11">
    <source>
        <dbReference type="SAM" id="MobiDB-lite"/>
    </source>
</evidence>
<evidence type="ECO:0000256" key="10">
    <source>
        <dbReference type="PROSITE-ProRule" id="PRU00042"/>
    </source>
</evidence>
<dbReference type="PROSITE" id="PS50157">
    <property type="entry name" value="ZINC_FINGER_C2H2_2"/>
    <property type="match status" value="5"/>
</dbReference>
<feature type="compositionally biased region" description="Pro residues" evidence="11">
    <location>
        <begin position="1039"/>
        <end position="1051"/>
    </location>
</feature>
<evidence type="ECO:0000256" key="2">
    <source>
        <dbReference type="ARBA" id="ARBA00022723"/>
    </source>
</evidence>
<feature type="domain" description="C2H2-type" evidence="12">
    <location>
        <begin position="313"/>
        <end position="340"/>
    </location>
</feature>
<dbReference type="InterPro" id="IPR036236">
    <property type="entry name" value="Znf_C2H2_sf"/>
</dbReference>
<evidence type="ECO:0000256" key="6">
    <source>
        <dbReference type="ARBA" id="ARBA00023015"/>
    </source>
</evidence>
<feature type="compositionally biased region" description="Low complexity" evidence="11">
    <location>
        <begin position="189"/>
        <end position="220"/>
    </location>
</feature>
<proteinExistence type="predicted"/>
<keyword evidence="3" id="KW-0677">Repeat</keyword>
<dbReference type="PROSITE" id="PS51156">
    <property type="entry name" value="ELM2"/>
    <property type="match status" value="1"/>
</dbReference>
<feature type="domain" description="ELM2" evidence="13">
    <location>
        <begin position="1454"/>
        <end position="1541"/>
    </location>
</feature>
<evidence type="ECO:0000256" key="4">
    <source>
        <dbReference type="ARBA" id="ARBA00022771"/>
    </source>
</evidence>
<feature type="region of interest" description="Disordered" evidence="11">
    <location>
        <begin position="137"/>
        <end position="160"/>
    </location>
</feature>
<feature type="compositionally biased region" description="Low complexity" evidence="11">
    <location>
        <begin position="476"/>
        <end position="519"/>
    </location>
</feature>
<accession>A0A903V9W1</accession>
<dbReference type="FunFam" id="1.10.10.60:FF:000012">
    <property type="entry name" value="Metastasis-associated 1 family, member 3"/>
    <property type="match status" value="1"/>
</dbReference>
<feature type="region of interest" description="Disordered" evidence="11">
    <location>
        <begin position="187"/>
        <end position="220"/>
    </location>
</feature>
<dbReference type="GO" id="GO:0005667">
    <property type="term" value="C:transcription regulator complex"/>
    <property type="evidence" value="ECO:0007669"/>
    <property type="project" value="TreeGrafter"/>
</dbReference>
<dbReference type="Pfam" id="PF13912">
    <property type="entry name" value="zf-C2H2_6"/>
    <property type="match status" value="1"/>
</dbReference>
<feature type="compositionally biased region" description="Low complexity" evidence="11">
    <location>
        <begin position="613"/>
        <end position="654"/>
    </location>
</feature>
<keyword evidence="2" id="KW-0479">Metal-binding</keyword>
<keyword evidence="9" id="KW-0539">Nucleus</keyword>
<evidence type="ECO:0000259" key="13">
    <source>
        <dbReference type="PROSITE" id="PS51156"/>
    </source>
</evidence>
<dbReference type="GO" id="GO:0003714">
    <property type="term" value="F:transcription corepressor activity"/>
    <property type="evidence" value="ECO:0007669"/>
    <property type="project" value="TreeGrafter"/>
</dbReference>
<dbReference type="GO" id="GO:0003677">
    <property type="term" value="F:DNA binding"/>
    <property type="evidence" value="ECO:0007669"/>
    <property type="project" value="UniProtKB-KW"/>
</dbReference>
<dbReference type="PROSITE" id="PS00028">
    <property type="entry name" value="ZINC_FINGER_C2H2_1"/>
    <property type="match status" value="4"/>
</dbReference>
<feature type="domain" description="C2H2-type" evidence="12">
    <location>
        <begin position="1657"/>
        <end position="1686"/>
    </location>
</feature>
<feature type="compositionally biased region" description="Low complexity" evidence="11">
    <location>
        <begin position="403"/>
        <end position="429"/>
    </location>
</feature>
<evidence type="ECO:0000256" key="3">
    <source>
        <dbReference type="ARBA" id="ARBA00022737"/>
    </source>
</evidence>
<dbReference type="EnsemblMetazoa" id="AAEL019983-RA">
    <property type="protein sequence ID" value="AAEL019983-PA"/>
    <property type="gene ID" value="AAEL019983"/>
</dbReference>
<protein>
    <submittedName>
        <fullName evidence="15">Uncharacterized protein</fullName>
    </submittedName>
</protein>
<dbReference type="OrthoDB" id="5977959at2759"/>
<feature type="region of interest" description="Disordered" evidence="11">
    <location>
        <begin position="391"/>
        <end position="429"/>
    </location>
</feature>
<dbReference type="GO" id="GO:0006357">
    <property type="term" value="P:regulation of transcription by RNA polymerase II"/>
    <property type="evidence" value="ECO:0007669"/>
    <property type="project" value="TreeGrafter"/>
</dbReference>
<evidence type="ECO:0000256" key="7">
    <source>
        <dbReference type="ARBA" id="ARBA00023125"/>
    </source>
</evidence>
<reference evidence="15 16" key="1">
    <citation type="submission" date="2017-06" db="EMBL/GenBank/DDBJ databases">
        <title>Aedes aegypti genome working group (AGWG) sequencing and assembly.</title>
        <authorList>
            <consortium name="Aedes aegypti Genome Working Group (AGWG)"/>
            <person name="Matthews B.J."/>
        </authorList>
    </citation>
    <scope>NUCLEOTIDE SEQUENCE [LARGE SCALE GENOMIC DNA]</scope>
    <source>
        <strain evidence="15 16">LVP_AGWG</strain>
    </source>
</reference>
<dbReference type="Pfam" id="PF00249">
    <property type="entry name" value="Myb_DNA-binding"/>
    <property type="match status" value="1"/>
</dbReference>
<feature type="compositionally biased region" description="Gly residues" evidence="11">
    <location>
        <begin position="244"/>
        <end position="253"/>
    </location>
</feature>
<evidence type="ECO:0000259" key="14">
    <source>
        <dbReference type="PROSITE" id="PS51293"/>
    </source>
</evidence>